<protein>
    <submittedName>
        <fullName evidence="1">Uncharacterized protein</fullName>
    </submittedName>
</protein>
<evidence type="ECO:0000313" key="2">
    <source>
        <dbReference type="Proteomes" id="UP000243250"/>
    </source>
</evidence>
<dbReference type="OrthoDB" id="226203at2157"/>
<dbReference type="RefSeq" id="WP_089876202.1">
    <property type="nucleotide sequence ID" value="NZ_FOYS01000001.1"/>
</dbReference>
<dbReference type="STRING" id="555875.SAMN04488124_0356"/>
<sequence length="94" mass="10292">MDRISALRNVEDALRDFESGESDLAATEQRVVTVLRTYATDFEGADGLAPYQATGEGRAHGLVVVAANETDARQKVHDLLEEERGTLDFDVGRL</sequence>
<gene>
    <name evidence="1" type="ORF">SAMN04488124_0356</name>
</gene>
<dbReference type="InterPro" id="IPR057176">
    <property type="entry name" value="DUF7854"/>
</dbReference>
<keyword evidence="2" id="KW-1185">Reference proteome</keyword>
<accession>A0A1I6FV16</accession>
<dbReference type="EMBL" id="FOYS01000001">
    <property type="protein sequence ID" value="SFR33779.1"/>
    <property type="molecule type" value="Genomic_DNA"/>
</dbReference>
<reference evidence="2" key="1">
    <citation type="submission" date="2016-10" db="EMBL/GenBank/DDBJ databases">
        <authorList>
            <person name="Varghese N."/>
            <person name="Submissions S."/>
        </authorList>
    </citation>
    <scope>NUCLEOTIDE SEQUENCE [LARGE SCALE GENOMIC DNA]</scope>
    <source>
        <strain evidence="2">CGMCC 1.8711</strain>
    </source>
</reference>
<proteinExistence type="predicted"/>
<organism evidence="1 2">
    <name type="scientific">Halogeometricum limi</name>
    <dbReference type="NCBI Taxonomy" id="555875"/>
    <lineage>
        <taxon>Archaea</taxon>
        <taxon>Methanobacteriati</taxon>
        <taxon>Methanobacteriota</taxon>
        <taxon>Stenosarchaea group</taxon>
        <taxon>Halobacteria</taxon>
        <taxon>Halobacteriales</taxon>
        <taxon>Haloferacaceae</taxon>
        <taxon>Halogeometricum</taxon>
    </lineage>
</organism>
<name>A0A1I6FV16_9EURY</name>
<evidence type="ECO:0000313" key="1">
    <source>
        <dbReference type="EMBL" id="SFR33779.1"/>
    </source>
</evidence>
<dbReference type="AlphaFoldDB" id="A0A1I6FV16"/>
<dbReference type="Proteomes" id="UP000243250">
    <property type="component" value="Unassembled WGS sequence"/>
</dbReference>
<dbReference type="Pfam" id="PF25252">
    <property type="entry name" value="DUF7854"/>
    <property type="match status" value="1"/>
</dbReference>